<gene>
    <name evidence="5" type="ORF">QYE76_063592</name>
</gene>
<accession>A0AAD8S5A0</accession>
<name>A0AAD8S5A0_LOLMU</name>
<keyword evidence="1" id="KW-0862">Zinc</keyword>
<evidence type="ECO:0000256" key="1">
    <source>
        <dbReference type="PROSITE-ProRule" id="PRU00047"/>
    </source>
</evidence>
<evidence type="ECO:0000256" key="2">
    <source>
        <dbReference type="SAM" id="Coils"/>
    </source>
</evidence>
<feature type="compositionally biased region" description="Low complexity" evidence="3">
    <location>
        <begin position="116"/>
        <end position="129"/>
    </location>
</feature>
<proteinExistence type="predicted"/>
<feature type="compositionally biased region" description="Low complexity" evidence="3">
    <location>
        <begin position="147"/>
        <end position="158"/>
    </location>
</feature>
<dbReference type="GO" id="GO:0003676">
    <property type="term" value="F:nucleic acid binding"/>
    <property type="evidence" value="ECO:0007669"/>
    <property type="project" value="InterPro"/>
</dbReference>
<keyword evidence="6" id="KW-1185">Reference proteome</keyword>
<feature type="compositionally biased region" description="Gly residues" evidence="3">
    <location>
        <begin position="164"/>
        <end position="175"/>
    </location>
</feature>
<keyword evidence="2" id="KW-0175">Coiled coil</keyword>
<dbReference type="Gene3D" id="4.10.60.10">
    <property type="entry name" value="Zinc finger, CCHC-type"/>
    <property type="match status" value="1"/>
</dbReference>
<dbReference type="GO" id="GO:0008270">
    <property type="term" value="F:zinc ion binding"/>
    <property type="evidence" value="ECO:0007669"/>
    <property type="project" value="UniProtKB-KW"/>
</dbReference>
<feature type="region of interest" description="Disordered" evidence="3">
    <location>
        <begin position="613"/>
        <end position="646"/>
    </location>
</feature>
<sequence length="888" mass="99474">MHPTCSPADICVGAEAAGSQESRGGESLRGRRRSDLSRRGRPRLARTRQCPAVRMARAPVSSTRERHRPRGQRRHTTRGRRPAARQSPRRGTTRGGHPDLRLSQRPANGSGDPIEQQPRPRQTRRGGPPTRRHAGSRELRFPPPAPSSASLAWPAASLGATRRVGGGGRSGGGGSRVSPPRSPGGGDARREKRFSRVINVHALYTHTPEHAGLGVFIIFEEDGINHAIYIAAKTTANSVLHAEAKAMELGSSVAEALHLRRTNYLTDNFTLAEAAAKREPNNYPGMARYAEGLLYADGQKSVPSAYGLAWPASSSDPRRSAAVGVTRYQEETSIARGEEQLDMKMDVKMAVKLDMELDMKISHGRARGAGGMRERRRRRPGRSSTRASTELWRIIEEGYSPRDPKKLTRRDVVDDQLNATAINMIHMAITPKDRAHIRSLKTAKEAWDKLEKLFLGNASIQSSRFNEVNNMADNFIMIEGETPEEMYRRLIALAVQMQDLGATFVDDHWIKRKFYNALLPYEEVKLTAIRQNASFRAMTSDEVLSEVIALDISKKNAEDLVARAHNSRKPNLALKMKVHEASESDEDPVEWGSDDLKVNYHEHMALAAKKFWDGNMSRNTRPRRSRDSPRRLSKSPREGTKGRTCYNCGDKNHFVADCTFERREDHGGRLIPKDRYKPLSKGFSKFSPRSDDDKVSSNKKPRAFIIREEYYSDEDGEHEDKRSNKEGEGVAAIAFSTPYISLFDSPNENLVTNNACCLMAKIHVGALLAQLDAAQDLIEKREKLEREAAFELANLKEELDDERNLHMSLEASVIVLEDKNEAIFSRLTKDRDHALELVGDLKKKMLSLEEANKGKDDEDPNPCHDELVDQVTSLRRHNSLLLEVNALQ</sequence>
<dbReference type="PROSITE" id="PS50158">
    <property type="entry name" value="ZF_CCHC"/>
    <property type="match status" value="1"/>
</dbReference>
<feature type="compositionally biased region" description="Basic and acidic residues" evidence="3">
    <location>
        <begin position="23"/>
        <end position="38"/>
    </location>
</feature>
<dbReference type="Pfam" id="PF00098">
    <property type="entry name" value="zf-CCHC"/>
    <property type="match status" value="1"/>
</dbReference>
<dbReference type="EMBL" id="JAUUTY010000004">
    <property type="protein sequence ID" value="KAK1645787.1"/>
    <property type="molecule type" value="Genomic_DNA"/>
</dbReference>
<dbReference type="Proteomes" id="UP001231189">
    <property type="component" value="Unassembled WGS sequence"/>
</dbReference>
<dbReference type="AlphaFoldDB" id="A0AAD8S5A0"/>
<evidence type="ECO:0000313" key="6">
    <source>
        <dbReference type="Proteomes" id="UP001231189"/>
    </source>
</evidence>
<dbReference type="Pfam" id="PF14223">
    <property type="entry name" value="Retrotran_gag_2"/>
    <property type="match status" value="1"/>
</dbReference>
<comment type="caution">
    <text evidence="5">The sequence shown here is derived from an EMBL/GenBank/DDBJ whole genome shotgun (WGS) entry which is preliminary data.</text>
</comment>
<reference evidence="5" key="1">
    <citation type="submission" date="2023-07" db="EMBL/GenBank/DDBJ databases">
        <title>A chromosome-level genome assembly of Lolium multiflorum.</title>
        <authorList>
            <person name="Chen Y."/>
            <person name="Copetti D."/>
            <person name="Kolliker R."/>
            <person name="Studer B."/>
        </authorList>
    </citation>
    <scope>NUCLEOTIDE SEQUENCE</scope>
    <source>
        <strain evidence="5">02402/16</strain>
        <tissue evidence="5">Leaf</tissue>
    </source>
</reference>
<dbReference type="InterPro" id="IPR001878">
    <property type="entry name" value="Znf_CCHC"/>
</dbReference>
<feature type="compositionally biased region" description="Basic residues" evidence="3">
    <location>
        <begin position="65"/>
        <end position="92"/>
    </location>
</feature>
<protein>
    <recommendedName>
        <fullName evidence="4">CCHC-type domain-containing protein</fullName>
    </recommendedName>
</protein>
<evidence type="ECO:0000259" key="4">
    <source>
        <dbReference type="PROSITE" id="PS50158"/>
    </source>
</evidence>
<keyword evidence="1" id="KW-0479">Metal-binding</keyword>
<feature type="domain" description="CCHC-type" evidence="4">
    <location>
        <begin position="645"/>
        <end position="658"/>
    </location>
</feature>
<organism evidence="5 6">
    <name type="scientific">Lolium multiflorum</name>
    <name type="common">Italian ryegrass</name>
    <name type="synonym">Lolium perenne subsp. multiflorum</name>
    <dbReference type="NCBI Taxonomy" id="4521"/>
    <lineage>
        <taxon>Eukaryota</taxon>
        <taxon>Viridiplantae</taxon>
        <taxon>Streptophyta</taxon>
        <taxon>Embryophyta</taxon>
        <taxon>Tracheophyta</taxon>
        <taxon>Spermatophyta</taxon>
        <taxon>Magnoliopsida</taxon>
        <taxon>Liliopsida</taxon>
        <taxon>Poales</taxon>
        <taxon>Poaceae</taxon>
        <taxon>BOP clade</taxon>
        <taxon>Pooideae</taxon>
        <taxon>Poodae</taxon>
        <taxon>Poeae</taxon>
        <taxon>Poeae Chloroplast Group 2 (Poeae type)</taxon>
        <taxon>Loliodinae</taxon>
        <taxon>Loliinae</taxon>
        <taxon>Lolium</taxon>
    </lineage>
</organism>
<evidence type="ECO:0000313" key="5">
    <source>
        <dbReference type="EMBL" id="KAK1645787.1"/>
    </source>
</evidence>
<keyword evidence="1" id="KW-0863">Zinc-finger</keyword>
<evidence type="ECO:0000256" key="3">
    <source>
        <dbReference type="SAM" id="MobiDB-lite"/>
    </source>
</evidence>
<feature type="region of interest" description="Disordered" evidence="3">
    <location>
        <begin position="1"/>
        <end position="191"/>
    </location>
</feature>
<feature type="coiled-coil region" evidence="2">
    <location>
        <begin position="767"/>
        <end position="812"/>
    </location>
</feature>
<feature type="region of interest" description="Disordered" evidence="3">
    <location>
        <begin position="364"/>
        <end position="387"/>
    </location>
</feature>
<feature type="compositionally biased region" description="Basic and acidic residues" evidence="3">
    <location>
        <begin position="625"/>
        <end position="641"/>
    </location>
</feature>